<accession>A0A9W5X7G3</accession>
<evidence type="ECO:0000256" key="1">
    <source>
        <dbReference type="SAM" id="SignalP"/>
    </source>
</evidence>
<dbReference type="PROSITE" id="PS51257">
    <property type="entry name" value="PROKAR_LIPOPROTEIN"/>
    <property type="match status" value="1"/>
</dbReference>
<dbReference type="Proteomes" id="UP000621492">
    <property type="component" value="Unassembled WGS sequence"/>
</dbReference>
<gene>
    <name evidence="2" type="ORF">GCM10011409_43200</name>
</gene>
<reference evidence="2" key="1">
    <citation type="journal article" date="2014" name="Int. J. Syst. Evol. Microbiol.">
        <title>Complete genome sequence of Corynebacterium casei LMG S-19264T (=DSM 44701T), isolated from a smear-ripened cheese.</title>
        <authorList>
            <consortium name="US DOE Joint Genome Institute (JGI-PGF)"/>
            <person name="Walter F."/>
            <person name="Albersmeier A."/>
            <person name="Kalinowski J."/>
            <person name="Ruckert C."/>
        </authorList>
    </citation>
    <scope>NUCLEOTIDE SEQUENCE</scope>
    <source>
        <strain evidence="2">CGMCC 1.15454</strain>
    </source>
</reference>
<reference evidence="2" key="2">
    <citation type="submission" date="2020-09" db="EMBL/GenBank/DDBJ databases">
        <authorList>
            <person name="Sun Q."/>
            <person name="Zhou Y."/>
        </authorList>
    </citation>
    <scope>NUCLEOTIDE SEQUENCE</scope>
    <source>
        <strain evidence="2">CGMCC 1.15454</strain>
    </source>
</reference>
<dbReference type="AlphaFoldDB" id="A0A9W5X7G3"/>
<evidence type="ECO:0000313" key="2">
    <source>
        <dbReference type="EMBL" id="GGB61316.1"/>
    </source>
</evidence>
<name>A0A9W5X7G3_9BACI</name>
<keyword evidence="1" id="KW-0732">Signal</keyword>
<protein>
    <recommendedName>
        <fullName evidence="4">Lipoprotein</fullName>
    </recommendedName>
</protein>
<evidence type="ECO:0000313" key="3">
    <source>
        <dbReference type="Proteomes" id="UP000621492"/>
    </source>
</evidence>
<organism evidence="2 3">
    <name type="scientific">Lentibacillus populi</name>
    <dbReference type="NCBI Taxonomy" id="1827502"/>
    <lineage>
        <taxon>Bacteria</taxon>
        <taxon>Bacillati</taxon>
        <taxon>Bacillota</taxon>
        <taxon>Bacilli</taxon>
        <taxon>Bacillales</taxon>
        <taxon>Bacillaceae</taxon>
        <taxon>Lentibacillus</taxon>
    </lineage>
</organism>
<comment type="caution">
    <text evidence="2">The sequence shown here is derived from an EMBL/GenBank/DDBJ whole genome shotgun (WGS) entry which is preliminary data.</text>
</comment>
<feature type="chain" id="PRO_5040935639" description="Lipoprotein" evidence="1">
    <location>
        <begin position="20"/>
        <end position="157"/>
    </location>
</feature>
<keyword evidence="3" id="KW-1185">Reference proteome</keyword>
<feature type="signal peptide" evidence="1">
    <location>
        <begin position="1"/>
        <end position="19"/>
    </location>
</feature>
<dbReference type="EMBL" id="BMJD01000065">
    <property type="protein sequence ID" value="GGB61316.1"/>
    <property type="molecule type" value="Genomic_DNA"/>
</dbReference>
<evidence type="ECO:0008006" key="4">
    <source>
        <dbReference type="Google" id="ProtNLM"/>
    </source>
</evidence>
<sequence length="157" mass="17457">MKKLLVLLVFLSLVLSACGDNSDDVDASGDDAEEVTEKQSEMTEKATLNYLEQITYRYLKGSDLENGSFEQKSELNAAMARCDAIVEEIEEKYSVEDPLPSKIINLSKKVKDASQEILDGNYETNYDNAVLIGEELGEISKTYLDGELPPTAKFMIN</sequence>
<proteinExistence type="predicted"/>
<dbReference type="RefSeq" id="WP_188725870.1">
    <property type="nucleotide sequence ID" value="NZ_BMJD01000065.1"/>
</dbReference>